<evidence type="ECO:0000259" key="6">
    <source>
        <dbReference type="Pfam" id="PF05154"/>
    </source>
</evidence>
<name>A0A365L2R2_9BACL</name>
<dbReference type="InterPro" id="IPR007829">
    <property type="entry name" value="TM2"/>
</dbReference>
<gene>
    <name evidence="7" type="ORF">DP120_08635</name>
</gene>
<evidence type="ECO:0000313" key="8">
    <source>
        <dbReference type="Proteomes" id="UP000251002"/>
    </source>
</evidence>
<comment type="caution">
    <text evidence="7">The sequence shown here is derived from an EMBL/GenBank/DDBJ whole genome shotgun (WGS) entry which is preliminary data.</text>
</comment>
<proteinExistence type="predicted"/>
<dbReference type="EMBL" id="QLZR01000002">
    <property type="protein sequence ID" value="RAZ79726.1"/>
    <property type="molecule type" value="Genomic_DNA"/>
</dbReference>
<dbReference type="AlphaFoldDB" id="A0A365L2R2"/>
<evidence type="ECO:0000256" key="1">
    <source>
        <dbReference type="ARBA" id="ARBA00004141"/>
    </source>
</evidence>
<keyword evidence="8" id="KW-1185">Reference proteome</keyword>
<dbReference type="GO" id="GO:0016020">
    <property type="term" value="C:membrane"/>
    <property type="evidence" value="ECO:0007669"/>
    <property type="project" value="UniProtKB-SubCell"/>
</dbReference>
<evidence type="ECO:0000256" key="5">
    <source>
        <dbReference type="SAM" id="Phobius"/>
    </source>
</evidence>
<protein>
    <recommendedName>
        <fullName evidence="6">TM2 domain-containing protein</fullName>
    </recommendedName>
</protein>
<keyword evidence="3 5" id="KW-1133">Transmembrane helix</keyword>
<reference evidence="7 8" key="1">
    <citation type="submission" date="2018-06" db="EMBL/GenBank/DDBJ databases">
        <title>The draft genome sequences of strains SCU63 and S1.</title>
        <authorList>
            <person name="Gan L."/>
        </authorList>
    </citation>
    <scope>NUCLEOTIDE SEQUENCE [LARGE SCALE GENOMIC DNA]</scope>
    <source>
        <strain evidence="7 8">SCU63</strain>
    </source>
</reference>
<organism evidence="7 8">
    <name type="scientific">Planococcus halotolerans</name>
    <dbReference type="NCBI Taxonomy" id="2233542"/>
    <lineage>
        <taxon>Bacteria</taxon>
        <taxon>Bacillati</taxon>
        <taxon>Bacillota</taxon>
        <taxon>Bacilli</taxon>
        <taxon>Bacillales</taxon>
        <taxon>Caryophanaceae</taxon>
        <taxon>Planococcus</taxon>
    </lineage>
</organism>
<keyword evidence="4 5" id="KW-0472">Membrane</keyword>
<feature type="transmembrane region" description="Helical" evidence="5">
    <location>
        <begin position="34"/>
        <end position="53"/>
    </location>
</feature>
<dbReference type="Pfam" id="PF05154">
    <property type="entry name" value="TM2"/>
    <property type="match status" value="1"/>
</dbReference>
<evidence type="ECO:0000256" key="3">
    <source>
        <dbReference type="ARBA" id="ARBA00022989"/>
    </source>
</evidence>
<accession>A0A365L2R2</accession>
<feature type="domain" description="TM2" evidence="6">
    <location>
        <begin position="31"/>
        <end position="80"/>
    </location>
</feature>
<evidence type="ECO:0000313" key="7">
    <source>
        <dbReference type="EMBL" id="RAZ79726.1"/>
    </source>
</evidence>
<evidence type="ECO:0000256" key="2">
    <source>
        <dbReference type="ARBA" id="ARBA00022692"/>
    </source>
</evidence>
<feature type="transmembrane region" description="Helical" evidence="5">
    <location>
        <begin position="60"/>
        <end position="84"/>
    </location>
</feature>
<sequence length="100" mass="10649">MVFMNAGGGGGAASASSSVGGEAAWAPQFTKSKVAAGLLAILLGAFGAHKFYFGKWIQGIVYLVFFWTYIPAILGIIEGIRYLVLSDQDFAQKYDDGYKA</sequence>
<comment type="subcellular location">
    <subcellularLocation>
        <location evidence="1">Membrane</location>
        <topology evidence="1">Multi-pass membrane protein</topology>
    </subcellularLocation>
</comment>
<dbReference type="Proteomes" id="UP000251002">
    <property type="component" value="Unassembled WGS sequence"/>
</dbReference>
<evidence type="ECO:0000256" key="4">
    <source>
        <dbReference type="ARBA" id="ARBA00023136"/>
    </source>
</evidence>
<keyword evidence="2 5" id="KW-0812">Transmembrane</keyword>